<gene>
    <name evidence="1" type="ORF">FHP24_25830</name>
</gene>
<evidence type="ECO:0000313" key="2">
    <source>
        <dbReference type="Proteomes" id="UP000311605"/>
    </source>
</evidence>
<dbReference type="OrthoDB" id="5513193at2"/>
<reference evidence="1 2" key="1">
    <citation type="submission" date="2019-06" db="EMBL/GenBank/DDBJ databases">
        <title>The draft genome of Rhizobium smilacinae PTYR-5.</title>
        <authorList>
            <person name="Liu L."/>
            <person name="Li L."/>
            <person name="Zhang X."/>
        </authorList>
    </citation>
    <scope>NUCLEOTIDE SEQUENCE [LARGE SCALE GENOMIC DNA]</scope>
    <source>
        <strain evidence="1 2">PTYR-5</strain>
    </source>
</reference>
<name>A0A5C4X9R7_9HYPH</name>
<keyword evidence="2" id="KW-1185">Reference proteome</keyword>
<sequence length="88" mass="10043">MQTRETLRRLFNESMGENTLRALTSDLAYLQALPLVAAKKSVPWPAPEVFRLTFVAHHLWDPAKRETDPEHGMPTEVDQNLAAKAFLR</sequence>
<evidence type="ECO:0008006" key="3">
    <source>
        <dbReference type="Google" id="ProtNLM"/>
    </source>
</evidence>
<organism evidence="1 2">
    <name type="scientific">Aliirhizobium smilacinae</name>
    <dbReference type="NCBI Taxonomy" id="1395944"/>
    <lineage>
        <taxon>Bacteria</taxon>
        <taxon>Pseudomonadati</taxon>
        <taxon>Pseudomonadota</taxon>
        <taxon>Alphaproteobacteria</taxon>
        <taxon>Hyphomicrobiales</taxon>
        <taxon>Rhizobiaceae</taxon>
        <taxon>Aliirhizobium</taxon>
    </lineage>
</organism>
<evidence type="ECO:0000313" key="1">
    <source>
        <dbReference type="EMBL" id="TNM60235.1"/>
    </source>
</evidence>
<dbReference type="EMBL" id="VDMN01000009">
    <property type="protein sequence ID" value="TNM60235.1"/>
    <property type="molecule type" value="Genomic_DNA"/>
</dbReference>
<comment type="caution">
    <text evidence="1">The sequence shown here is derived from an EMBL/GenBank/DDBJ whole genome shotgun (WGS) entry which is preliminary data.</text>
</comment>
<accession>A0A5C4X9R7</accession>
<dbReference type="Proteomes" id="UP000311605">
    <property type="component" value="Unassembled WGS sequence"/>
</dbReference>
<dbReference type="AlphaFoldDB" id="A0A5C4X9R7"/>
<proteinExistence type="predicted"/>
<protein>
    <recommendedName>
        <fullName evidence="3">Integrase</fullName>
    </recommendedName>
</protein>